<dbReference type="KEGG" id="bss:BSUW23_04615"/>
<evidence type="ECO:0000256" key="1">
    <source>
        <dbReference type="SAM" id="MobiDB-lite"/>
    </source>
</evidence>
<evidence type="ECO:0000313" key="2">
    <source>
        <dbReference type="EMBL" id="ADM36977.1"/>
    </source>
</evidence>
<feature type="region of interest" description="Disordered" evidence="1">
    <location>
        <begin position="39"/>
        <end position="117"/>
    </location>
</feature>
<name>E0TWZ3_BACSH</name>
<dbReference type="EMBL" id="CP002183">
    <property type="protein sequence ID" value="ADM36977.1"/>
    <property type="molecule type" value="Genomic_DNA"/>
</dbReference>
<gene>
    <name evidence="2" type="primary">yhcM</name>
    <name evidence="2" type="ordered locus">BSUW23_04615</name>
</gene>
<reference evidence="2 3" key="2">
    <citation type="journal article" date="2011" name="Microbiology">
        <title>The genome sequence of Bacillus subtilis subsp. spizizenii W23: insights into speciation within the B. subtilis complex and into the history of B. subtilis genetics.</title>
        <authorList>
            <person name="Zeigler D.R."/>
        </authorList>
    </citation>
    <scope>NUCLEOTIDE SEQUENCE [LARGE SCALE GENOMIC DNA]</scope>
    <source>
        <strain evidence="3">ATCC 23059 / NRRL B-14472 / W23</strain>
    </source>
</reference>
<proteinExistence type="predicted"/>
<dbReference type="AlphaFoldDB" id="E0TWZ3"/>
<dbReference type="HOGENOM" id="CLU_1657257_0_0_9"/>
<accession>E0TWZ3</accession>
<reference key="1">
    <citation type="submission" date="2010-08" db="EMBL/GenBank/DDBJ databases">
        <authorList>
            <person name="Zeigler D.R."/>
        </authorList>
    </citation>
    <scope>NUCLEOTIDE SEQUENCE</scope>
    <source>
        <strain>W23</strain>
    </source>
</reference>
<evidence type="ECO:0000313" key="3">
    <source>
        <dbReference type="Proteomes" id="UP000002233"/>
    </source>
</evidence>
<feature type="compositionally biased region" description="Low complexity" evidence="1">
    <location>
        <begin position="68"/>
        <end position="106"/>
    </location>
</feature>
<sequence>MFNQRKGLSPAAMIIGSTLLIAALSPQIRQRISGFISGQMNRQNSKNNMFDASNVGNMVKQALGGGNNQERSQNQSQQQNGRQHQHAGAQQTQHQHTQTQTRQTETAAKKRQPHYAEPIQFEQSAMNVMDDNTMMEMLEDLEPGR</sequence>
<organism evidence="2 3">
    <name type="scientific">Bacillus spizizenii (strain ATCC 23059 / NRRL B-14472 / W23)</name>
    <name type="common">Bacillus subtilis subsp. spizizenii</name>
    <dbReference type="NCBI Taxonomy" id="655816"/>
    <lineage>
        <taxon>Bacteria</taxon>
        <taxon>Bacillati</taxon>
        <taxon>Bacillota</taxon>
        <taxon>Bacilli</taxon>
        <taxon>Bacillales</taxon>
        <taxon>Bacillaceae</taxon>
        <taxon>Bacillus</taxon>
    </lineage>
</organism>
<dbReference type="Proteomes" id="UP000002233">
    <property type="component" value="Chromosome"/>
</dbReference>
<protein>
    <submittedName>
        <fullName evidence="2">Uncharacterized protein</fullName>
    </submittedName>
</protein>
<feature type="compositionally biased region" description="Polar residues" evidence="1">
    <location>
        <begin position="39"/>
        <end position="56"/>
    </location>
</feature>